<dbReference type="InterPro" id="IPR017900">
    <property type="entry name" value="4Fe4S_Fe_S_CS"/>
</dbReference>
<dbReference type="PANTHER" id="PTHR43255:SF1">
    <property type="entry name" value="IRON-SULFUR-BINDING OXIDOREDUCTASE FADF-RELATED"/>
    <property type="match status" value="1"/>
</dbReference>
<dbReference type="Pfam" id="PF13450">
    <property type="entry name" value="NAD_binding_8"/>
    <property type="match status" value="1"/>
</dbReference>
<dbReference type="RefSeq" id="WP_014809652.1">
    <property type="nucleotide sequence ID" value="NC_018025.1"/>
</dbReference>
<evidence type="ECO:0000256" key="5">
    <source>
        <dbReference type="ARBA" id="ARBA00023014"/>
    </source>
</evidence>
<evidence type="ECO:0000313" key="7">
    <source>
        <dbReference type="EMBL" id="AFM24506.1"/>
    </source>
</evidence>
<dbReference type="GO" id="GO:0016491">
    <property type="term" value="F:oxidoreductase activity"/>
    <property type="evidence" value="ECO:0007669"/>
    <property type="project" value="UniProtKB-KW"/>
</dbReference>
<dbReference type="Gene3D" id="1.10.1060.10">
    <property type="entry name" value="Alpha-helical ferredoxin"/>
    <property type="match status" value="2"/>
</dbReference>
<dbReference type="PATRIC" id="fig|706587.4.peg.2061"/>
<dbReference type="NCBIfam" id="NF045663">
    <property type="entry name" value="diclust_near_Sec"/>
    <property type="match status" value="1"/>
</dbReference>
<dbReference type="InterPro" id="IPR028261">
    <property type="entry name" value="DPD_II"/>
</dbReference>
<dbReference type="InterPro" id="IPR004017">
    <property type="entry name" value="Cys_rich_dom"/>
</dbReference>
<keyword evidence="1" id="KW-0004">4Fe-4S</keyword>
<dbReference type="PRINTS" id="PR00419">
    <property type="entry name" value="ADXRDTASE"/>
</dbReference>
<gene>
    <name evidence="7" type="ordered locus">Desti_1798</name>
</gene>
<dbReference type="SUPFAM" id="SSF46548">
    <property type="entry name" value="alpha-helical ferredoxin"/>
    <property type="match status" value="1"/>
</dbReference>
<dbReference type="InterPro" id="IPR017896">
    <property type="entry name" value="4Fe4S_Fe-S-bd"/>
</dbReference>
<accession>I4C4L5</accession>
<organism evidence="7 8">
    <name type="scientific">Desulfomonile tiedjei (strain ATCC 49306 / DSM 6799 / DCB-1)</name>
    <dbReference type="NCBI Taxonomy" id="706587"/>
    <lineage>
        <taxon>Bacteria</taxon>
        <taxon>Pseudomonadati</taxon>
        <taxon>Thermodesulfobacteriota</taxon>
        <taxon>Desulfomonilia</taxon>
        <taxon>Desulfomonilales</taxon>
        <taxon>Desulfomonilaceae</taxon>
        <taxon>Desulfomonile</taxon>
    </lineage>
</organism>
<evidence type="ECO:0000256" key="2">
    <source>
        <dbReference type="ARBA" id="ARBA00022723"/>
    </source>
</evidence>
<keyword evidence="2" id="KW-0479">Metal-binding</keyword>
<dbReference type="STRING" id="706587.Desti_1798"/>
<dbReference type="eggNOG" id="COG0493">
    <property type="taxonomic scope" value="Bacteria"/>
</dbReference>
<keyword evidence="3" id="KW-0560">Oxidoreductase</keyword>
<proteinExistence type="predicted"/>
<dbReference type="GO" id="GO:0046872">
    <property type="term" value="F:metal ion binding"/>
    <property type="evidence" value="ECO:0007669"/>
    <property type="project" value="UniProtKB-KW"/>
</dbReference>
<dbReference type="PANTHER" id="PTHR43255">
    <property type="entry name" value="IRON-SULFUR-BINDING OXIDOREDUCTASE FADF-RELATED-RELATED"/>
    <property type="match status" value="1"/>
</dbReference>
<keyword evidence="4" id="KW-0408">Iron</keyword>
<dbReference type="HOGENOM" id="CLU_363603_0_0_7"/>
<protein>
    <submittedName>
        <fullName evidence="7">NADPH-dependent glutamate synthase beta chain-like oxidoreductase</fullName>
    </submittedName>
</protein>
<dbReference type="Gene3D" id="3.50.50.60">
    <property type="entry name" value="FAD/NAD(P)-binding domain"/>
    <property type="match status" value="1"/>
</dbReference>
<dbReference type="GO" id="GO:0051539">
    <property type="term" value="F:4 iron, 4 sulfur cluster binding"/>
    <property type="evidence" value="ECO:0007669"/>
    <property type="project" value="UniProtKB-KW"/>
</dbReference>
<dbReference type="PROSITE" id="PS51379">
    <property type="entry name" value="4FE4S_FER_2"/>
    <property type="match status" value="1"/>
</dbReference>
<dbReference type="InterPro" id="IPR051460">
    <property type="entry name" value="HdrC_iron-sulfur_subunit"/>
</dbReference>
<evidence type="ECO:0000256" key="1">
    <source>
        <dbReference type="ARBA" id="ARBA00022485"/>
    </source>
</evidence>
<dbReference type="Pfam" id="PF14691">
    <property type="entry name" value="Fer4_20"/>
    <property type="match status" value="1"/>
</dbReference>
<dbReference type="GO" id="GO:0005886">
    <property type="term" value="C:plasma membrane"/>
    <property type="evidence" value="ECO:0007669"/>
    <property type="project" value="TreeGrafter"/>
</dbReference>
<evidence type="ECO:0000256" key="4">
    <source>
        <dbReference type="ARBA" id="ARBA00023004"/>
    </source>
</evidence>
<keyword evidence="5" id="KW-0411">Iron-sulfur</keyword>
<feature type="domain" description="4Fe-4S ferredoxin-type" evidence="6">
    <location>
        <begin position="356"/>
        <end position="386"/>
    </location>
</feature>
<evidence type="ECO:0000313" key="8">
    <source>
        <dbReference type="Proteomes" id="UP000006055"/>
    </source>
</evidence>
<keyword evidence="8" id="KW-1185">Reference proteome</keyword>
<dbReference type="InterPro" id="IPR009051">
    <property type="entry name" value="Helical_ferredxn"/>
</dbReference>
<dbReference type="Pfam" id="PF02754">
    <property type="entry name" value="CCG"/>
    <property type="match status" value="2"/>
</dbReference>
<evidence type="ECO:0000259" key="6">
    <source>
        <dbReference type="PROSITE" id="PS51379"/>
    </source>
</evidence>
<dbReference type="OrthoDB" id="9803192at2"/>
<dbReference type="SUPFAM" id="SSF51971">
    <property type="entry name" value="Nucleotide-binding domain"/>
    <property type="match status" value="1"/>
</dbReference>
<dbReference type="Proteomes" id="UP000006055">
    <property type="component" value="Chromosome"/>
</dbReference>
<dbReference type="EMBL" id="CP003360">
    <property type="protein sequence ID" value="AFM24506.1"/>
    <property type="molecule type" value="Genomic_DNA"/>
</dbReference>
<dbReference type="KEGG" id="dti:Desti_1798"/>
<dbReference type="Pfam" id="PF13534">
    <property type="entry name" value="Fer4_17"/>
    <property type="match status" value="1"/>
</dbReference>
<dbReference type="InterPro" id="IPR036188">
    <property type="entry name" value="FAD/NAD-bd_sf"/>
</dbReference>
<reference evidence="8" key="1">
    <citation type="submission" date="2012-06" db="EMBL/GenBank/DDBJ databases">
        <title>Complete sequence of chromosome of Desulfomonile tiedjei DSM 6799.</title>
        <authorList>
            <person name="Lucas S."/>
            <person name="Copeland A."/>
            <person name="Lapidus A."/>
            <person name="Glavina del Rio T."/>
            <person name="Dalin E."/>
            <person name="Tice H."/>
            <person name="Bruce D."/>
            <person name="Goodwin L."/>
            <person name="Pitluck S."/>
            <person name="Peters L."/>
            <person name="Ovchinnikova G."/>
            <person name="Zeytun A."/>
            <person name="Lu M."/>
            <person name="Kyrpides N."/>
            <person name="Mavromatis K."/>
            <person name="Ivanova N."/>
            <person name="Brettin T."/>
            <person name="Detter J.C."/>
            <person name="Han C."/>
            <person name="Larimer F."/>
            <person name="Land M."/>
            <person name="Hauser L."/>
            <person name="Markowitz V."/>
            <person name="Cheng J.-F."/>
            <person name="Hugenholtz P."/>
            <person name="Woyke T."/>
            <person name="Wu D."/>
            <person name="Spring S."/>
            <person name="Schroeder M."/>
            <person name="Brambilla E."/>
            <person name="Klenk H.-P."/>
            <person name="Eisen J.A."/>
        </authorList>
    </citation>
    <scope>NUCLEOTIDE SEQUENCE [LARGE SCALE GENOMIC DNA]</scope>
    <source>
        <strain evidence="8">ATCC 49306 / DSM 6799 / DCB-1</strain>
    </source>
</reference>
<evidence type="ECO:0000256" key="3">
    <source>
        <dbReference type="ARBA" id="ARBA00023002"/>
    </source>
</evidence>
<name>I4C4L5_DESTA</name>
<dbReference type="AlphaFoldDB" id="I4C4L5"/>
<sequence length="773" mass="86505">MDQQELRELESRCIQECAPWCSAACPVHVDVRAMNAAIAKGDFAAALKIFTKSVPFPGIISRVCDHPCQDSCKRGDAGSTISIRALERAAFAQAPVTKARVTPLPRKDKRVAVVGGGLSGLTASLDLAKKGYQIVLFEATDRLGGSLWDYPETELPREAILRDFDILADLSVEIRLKTSVGQDIPLSDLQKEFDAVYLGSGFGSRNEGELNVTADALVPVTQETFETNEPGVFAGGTLVRGAKERSPIRSISDGRRTAISIDRFLQKVSLTASRENEGSYETRLYTSLEGIEALPEVPLSNAPEGYSAEEAVQEAKRCLQCECMECVKVCEFLASFKGYPKKYIRQIYNNLSIVMGQRHGNKLINSCSNCGLCKEVCPEDLHMGEICIAARETMVEQGKMPPSAHEFALRDMEFSNSDKFALHRHQPGMDSSRFLFFPGCQLCASSPINVKRTYSYLAERLTGGVGLMLRCCGAPADWAGRKEEFARVVSGFEAQWLEMGKPELIVACSTCYSVFKAHLPHVKVQSLWETIDTLGLPDVPRMETFAVAVHDPCTSRHHDSIQDSVRNILRRLGYEIHELPLSRNTTECCGFGGLMYFANRELAEKTVRRRISESPLQYLAYCAMCRDQFSFEGKPAWHLLDFIFGPGDFEHAAQKGPDYSQRRENRARLKHSLLKDLWGEDVAEGRQPVKLQISEQVRDLMERRMILTEDIQEIIEWAERTGFKLVNSHSGHFLAHHTPTTVTYWVEYSPAEDGFVVHNAYSHRMEIMEELKP</sequence>
<dbReference type="PROSITE" id="PS00198">
    <property type="entry name" value="4FE4S_FER_1"/>
    <property type="match status" value="1"/>
</dbReference>
<dbReference type="eggNOG" id="COG0247">
    <property type="taxonomic scope" value="Bacteria"/>
</dbReference>